<dbReference type="SMART" id="SM01012">
    <property type="entry name" value="ANTAR"/>
    <property type="match status" value="1"/>
</dbReference>
<dbReference type="Gene3D" id="3.40.50.2300">
    <property type="match status" value="1"/>
</dbReference>
<evidence type="ECO:0000259" key="2">
    <source>
        <dbReference type="PROSITE" id="PS50110"/>
    </source>
</evidence>
<gene>
    <name evidence="4" type="ORF">LY60_02491</name>
</gene>
<dbReference type="Proteomes" id="UP000315343">
    <property type="component" value="Unassembled WGS sequence"/>
</dbReference>
<reference evidence="4 5" key="1">
    <citation type="submission" date="2019-07" db="EMBL/GenBank/DDBJ databases">
        <title>Genomic Encyclopedia of Type Strains, Phase I: the one thousand microbial genomes (KMG-I) project.</title>
        <authorList>
            <person name="Kyrpides N."/>
        </authorList>
    </citation>
    <scope>NUCLEOTIDE SEQUENCE [LARGE SCALE GENOMIC DNA]</scope>
    <source>
        <strain evidence="4 5">DSM 13558</strain>
    </source>
</reference>
<evidence type="ECO:0000259" key="3">
    <source>
        <dbReference type="PROSITE" id="PS50921"/>
    </source>
</evidence>
<protein>
    <submittedName>
        <fullName evidence="4">Response regulator receiver and ANTAR domain protein</fullName>
    </submittedName>
</protein>
<dbReference type="GO" id="GO:0000160">
    <property type="term" value="P:phosphorelay signal transduction system"/>
    <property type="evidence" value="ECO:0007669"/>
    <property type="project" value="InterPro"/>
</dbReference>
<accession>A0A562J7S7</accession>
<dbReference type="PROSITE" id="PS50110">
    <property type="entry name" value="RESPONSE_REGULATORY"/>
    <property type="match status" value="1"/>
</dbReference>
<comment type="caution">
    <text evidence="1">Lacks conserved residue(s) required for the propagation of feature annotation.</text>
</comment>
<dbReference type="AlphaFoldDB" id="A0A562J7S7"/>
<dbReference type="InterPro" id="IPR036388">
    <property type="entry name" value="WH-like_DNA-bd_sf"/>
</dbReference>
<name>A0A562J7S7_9FIRM</name>
<dbReference type="SUPFAM" id="SSF52172">
    <property type="entry name" value="CheY-like"/>
    <property type="match status" value="1"/>
</dbReference>
<dbReference type="GO" id="GO:0003723">
    <property type="term" value="F:RNA binding"/>
    <property type="evidence" value="ECO:0007669"/>
    <property type="project" value="InterPro"/>
</dbReference>
<evidence type="ECO:0000313" key="4">
    <source>
        <dbReference type="EMBL" id="TWH78965.1"/>
    </source>
</evidence>
<dbReference type="InterPro" id="IPR011006">
    <property type="entry name" value="CheY-like_superfamily"/>
</dbReference>
<dbReference type="Gene3D" id="1.10.10.10">
    <property type="entry name" value="Winged helix-like DNA-binding domain superfamily/Winged helix DNA-binding domain"/>
    <property type="match status" value="1"/>
</dbReference>
<dbReference type="PIRSF" id="PIRSF036382">
    <property type="entry name" value="RR_antiterm"/>
    <property type="match status" value="1"/>
</dbReference>
<dbReference type="PROSITE" id="PS50921">
    <property type="entry name" value="ANTAR"/>
    <property type="match status" value="1"/>
</dbReference>
<keyword evidence="5" id="KW-1185">Reference proteome</keyword>
<dbReference type="OrthoDB" id="9808843at2"/>
<dbReference type="InterPro" id="IPR005561">
    <property type="entry name" value="ANTAR"/>
</dbReference>
<dbReference type="Pfam" id="PF03861">
    <property type="entry name" value="ANTAR"/>
    <property type="match status" value="1"/>
</dbReference>
<proteinExistence type="predicted"/>
<dbReference type="InterPro" id="IPR008327">
    <property type="entry name" value="Sig_transdc_resp-reg_antiterm"/>
</dbReference>
<organism evidence="4 5">
    <name type="scientific">Sedimentibacter saalensis</name>
    <dbReference type="NCBI Taxonomy" id="130788"/>
    <lineage>
        <taxon>Bacteria</taxon>
        <taxon>Bacillati</taxon>
        <taxon>Bacillota</taxon>
        <taxon>Tissierellia</taxon>
        <taxon>Sedimentibacter</taxon>
    </lineage>
</organism>
<feature type="domain" description="Response regulatory" evidence="2">
    <location>
        <begin position="3"/>
        <end position="117"/>
    </location>
</feature>
<comment type="caution">
    <text evidence="4">The sequence shown here is derived from an EMBL/GenBank/DDBJ whole genome shotgun (WGS) entry which is preliminary data.</text>
</comment>
<dbReference type="RefSeq" id="WP_019227736.1">
    <property type="nucleotide sequence ID" value="NZ_DAMBUX010000008.1"/>
</dbReference>
<evidence type="ECO:0000313" key="5">
    <source>
        <dbReference type="Proteomes" id="UP000315343"/>
    </source>
</evidence>
<dbReference type="EMBL" id="VLKH01000007">
    <property type="protein sequence ID" value="TWH78965.1"/>
    <property type="molecule type" value="Genomic_DNA"/>
</dbReference>
<evidence type="ECO:0000256" key="1">
    <source>
        <dbReference type="PROSITE-ProRule" id="PRU00169"/>
    </source>
</evidence>
<dbReference type="InterPro" id="IPR001789">
    <property type="entry name" value="Sig_transdc_resp-reg_receiver"/>
</dbReference>
<sequence>MNSVLVVSSSDKGIELLSQLLNTNTVCSTATASSSGEARRMLNNFEYDLVVINAPLKDEFGDNLAVTVTEISASGVIIVVKSEIADDISAKVEDSGVLVVSKPIIKQVFFQSLKLALASKKRILGLKNENIHLQQKIEEIRLVTRAKCVLIQYLNMTENQAHRYIEKQAMDMRTTRDQIAQNILKTYET</sequence>
<feature type="domain" description="ANTAR" evidence="3">
    <location>
        <begin position="123"/>
        <end position="184"/>
    </location>
</feature>